<dbReference type="EMBL" id="JBHTKA010000001">
    <property type="protein sequence ID" value="MFD0998951.1"/>
    <property type="molecule type" value="Genomic_DNA"/>
</dbReference>
<evidence type="ECO:0000313" key="2">
    <source>
        <dbReference type="EMBL" id="MFD0998951.1"/>
    </source>
</evidence>
<dbReference type="EC" id="3.-.-.-" evidence="2"/>
<feature type="domain" description="Beta-lactamase-related" evidence="1">
    <location>
        <begin position="32"/>
        <end position="350"/>
    </location>
</feature>
<evidence type="ECO:0000313" key="3">
    <source>
        <dbReference type="Proteomes" id="UP001597112"/>
    </source>
</evidence>
<comment type="caution">
    <text evidence="2">The sequence shown here is derived from an EMBL/GenBank/DDBJ whole genome shotgun (WGS) entry which is preliminary data.</text>
</comment>
<dbReference type="SUPFAM" id="SSF56601">
    <property type="entry name" value="beta-lactamase/transpeptidase-like"/>
    <property type="match status" value="1"/>
</dbReference>
<gene>
    <name evidence="2" type="ORF">ACFQ21_06510</name>
</gene>
<dbReference type="Pfam" id="PF00144">
    <property type="entry name" value="Beta-lactamase"/>
    <property type="match status" value="1"/>
</dbReference>
<dbReference type="RefSeq" id="WP_377576513.1">
    <property type="nucleotide sequence ID" value="NZ_JBHTKA010000001.1"/>
</dbReference>
<dbReference type="Gene3D" id="3.40.710.10">
    <property type="entry name" value="DD-peptidase/beta-lactamase superfamily"/>
    <property type="match status" value="1"/>
</dbReference>
<keyword evidence="3" id="KW-1185">Reference proteome</keyword>
<dbReference type="Proteomes" id="UP001597112">
    <property type="component" value="Unassembled WGS sequence"/>
</dbReference>
<evidence type="ECO:0000259" key="1">
    <source>
        <dbReference type="Pfam" id="PF00144"/>
    </source>
</evidence>
<dbReference type="InterPro" id="IPR050491">
    <property type="entry name" value="AmpC-like"/>
</dbReference>
<dbReference type="GO" id="GO:0016787">
    <property type="term" value="F:hydrolase activity"/>
    <property type="evidence" value="ECO:0007669"/>
    <property type="project" value="UniProtKB-KW"/>
</dbReference>
<sequence>MKGLIALPAIILLLITRTGLSQSVPDIDKKMDSLFAHYNTHTPGVSIVVVKDGKTVFKKSYGSANLEHGIANTPETVFQIASVSKQFTAFAIYLLAKQGQLSLEDDIRKYIPELPSYGKAIRIRHLLAHTSGIRDLAATLTLAGWHIEDVMTTEQILKVTARQKELNFEPGTAFGYSNTGYTLLARIVERVTQQSFTDYTSKNIFEPLQMTNTRFYNDYHTIIKNRAHSYEKSDGQYIKKELLVADAGPSSLHTTAEDMAKWANNFYHPIIGDAQLIAAFNEVSVLDNTKPVVWAASGTDTTYHAKGQVRWKHRGIPAITHGGHTAGFRAWLARFPEHNLSIIALSNDEHYDILGTGLKIVEFYLKNQFTEPVTNNTSPTLATTKTEKYTSNLKDFTGYYYSDELATGYTVTLRNDKLTITHSRLSDIELTRIDDSKFTGINSFKFELEFVRNKKDIVGFKISNFGAKNVKFKIIK</sequence>
<dbReference type="InterPro" id="IPR012338">
    <property type="entry name" value="Beta-lactam/transpept-like"/>
</dbReference>
<keyword evidence="2" id="KW-0378">Hydrolase</keyword>
<accession>A0ABW3K0N1</accession>
<protein>
    <submittedName>
        <fullName evidence="2">Serine hydrolase domain-containing protein</fullName>
        <ecNumber evidence="2">3.-.-.-</ecNumber>
    </submittedName>
</protein>
<dbReference type="PANTHER" id="PTHR46825">
    <property type="entry name" value="D-ALANYL-D-ALANINE-CARBOXYPEPTIDASE/ENDOPEPTIDASE AMPH"/>
    <property type="match status" value="1"/>
</dbReference>
<reference evidence="3" key="1">
    <citation type="journal article" date="2019" name="Int. J. Syst. Evol. Microbiol.">
        <title>The Global Catalogue of Microorganisms (GCM) 10K type strain sequencing project: providing services to taxonomists for standard genome sequencing and annotation.</title>
        <authorList>
            <consortium name="The Broad Institute Genomics Platform"/>
            <consortium name="The Broad Institute Genome Sequencing Center for Infectious Disease"/>
            <person name="Wu L."/>
            <person name="Ma J."/>
        </authorList>
    </citation>
    <scope>NUCLEOTIDE SEQUENCE [LARGE SCALE GENOMIC DNA]</scope>
    <source>
        <strain evidence="3">CCUG 58938</strain>
    </source>
</reference>
<dbReference type="InterPro" id="IPR001466">
    <property type="entry name" value="Beta-lactam-related"/>
</dbReference>
<dbReference type="PANTHER" id="PTHR46825:SF9">
    <property type="entry name" value="BETA-LACTAMASE-RELATED DOMAIN-CONTAINING PROTEIN"/>
    <property type="match status" value="1"/>
</dbReference>
<organism evidence="2 3">
    <name type="scientific">Ohtaekwangia kribbensis</name>
    <dbReference type="NCBI Taxonomy" id="688913"/>
    <lineage>
        <taxon>Bacteria</taxon>
        <taxon>Pseudomonadati</taxon>
        <taxon>Bacteroidota</taxon>
        <taxon>Cytophagia</taxon>
        <taxon>Cytophagales</taxon>
        <taxon>Fulvivirgaceae</taxon>
        <taxon>Ohtaekwangia</taxon>
    </lineage>
</organism>
<proteinExistence type="predicted"/>
<name>A0ABW3K0N1_9BACT</name>